<keyword evidence="1" id="KW-0472">Membrane</keyword>
<gene>
    <name evidence="2" type="ORF">Pla8534_22190</name>
</gene>
<proteinExistence type="predicted"/>
<dbReference type="OrthoDB" id="281105at2"/>
<accession>A0A518DRG5</accession>
<dbReference type="InterPro" id="IPR052948">
    <property type="entry name" value="Low_temp-induced_all0457"/>
</dbReference>
<keyword evidence="1" id="KW-1133">Transmembrane helix</keyword>
<dbReference type="PANTHER" id="PTHR36109:SF2">
    <property type="entry name" value="MEMBRANE PROTEIN"/>
    <property type="match status" value="1"/>
</dbReference>
<sequence length="170" mass="17349">MSGQCVVAVFPNLAAAVKGVRIVEDAGVPHHCVSLVQRDVSKEAAHPEDMQHGDMAENRAAEGAGLGGLLGLLLGAPLLMIPGVGLVLAAGPIAAGLTGAMVGGFLGSMSGWGVPDNHIAEYEEQVREGSVLVIIDSNPEELARAANLLQESEATAIDTHVETSADKVSP</sequence>
<dbReference type="Proteomes" id="UP000317648">
    <property type="component" value="Chromosome"/>
</dbReference>
<keyword evidence="3" id="KW-1185">Reference proteome</keyword>
<evidence type="ECO:0000313" key="2">
    <source>
        <dbReference type="EMBL" id="QDU94429.1"/>
    </source>
</evidence>
<name>A0A518DRG5_9BACT</name>
<reference evidence="2 3" key="1">
    <citation type="submission" date="2019-02" db="EMBL/GenBank/DDBJ databases">
        <title>Deep-cultivation of Planctomycetes and their phenomic and genomic characterization uncovers novel biology.</title>
        <authorList>
            <person name="Wiegand S."/>
            <person name="Jogler M."/>
            <person name="Boedeker C."/>
            <person name="Pinto D."/>
            <person name="Vollmers J."/>
            <person name="Rivas-Marin E."/>
            <person name="Kohn T."/>
            <person name="Peeters S.H."/>
            <person name="Heuer A."/>
            <person name="Rast P."/>
            <person name="Oberbeckmann S."/>
            <person name="Bunk B."/>
            <person name="Jeske O."/>
            <person name="Meyerdierks A."/>
            <person name="Storesund J.E."/>
            <person name="Kallscheuer N."/>
            <person name="Luecker S."/>
            <person name="Lage O.M."/>
            <person name="Pohl T."/>
            <person name="Merkel B.J."/>
            <person name="Hornburger P."/>
            <person name="Mueller R.-W."/>
            <person name="Bruemmer F."/>
            <person name="Labrenz M."/>
            <person name="Spormann A.M."/>
            <person name="Op den Camp H."/>
            <person name="Overmann J."/>
            <person name="Amann R."/>
            <person name="Jetten M.S.M."/>
            <person name="Mascher T."/>
            <person name="Medema M.H."/>
            <person name="Devos D.P."/>
            <person name="Kaster A.-K."/>
            <person name="Ovreas L."/>
            <person name="Rohde M."/>
            <person name="Galperin M.Y."/>
            <person name="Jogler C."/>
        </authorList>
    </citation>
    <scope>NUCLEOTIDE SEQUENCE [LARGE SCALE GENOMIC DNA]</scope>
    <source>
        <strain evidence="2 3">Pla85_3_4</strain>
    </source>
</reference>
<protein>
    <recommendedName>
        <fullName evidence="4">DUF1269 domain-containing protein</fullName>
    </recommendedName>
</protein>
<evidence type="ECO:0000256" key="1">
    <source>
        <dbReference type="SAM" id="Phobius"/>
    </source>
</evidence>
<dbReference type="RefSeq" id="WP_145052833.1">
    <property type="nucleotide sequence ID" value="NZ_CP036433.1"/>
</dbReference>
<dbReference type="AlphaFoldDB" id="A0A518DRG5"/>
<keyword evidence="1" id="KW-0812">Transmembrane</keyword>
<dbReference type="KEGG" id="lcre:Pla8534_22190"/>
<evidence type="ECO:0008006" key="4">
    <source>
        <dbReference type="Google" id="ProtNLM"/>
    </source>
</evidence>
<dbReference type="PANTHER" id="PTHR36109">
    <property type="entry name" value="MEMBRANE PROTEIN-RELATED"/>
    <property type="match status" value="1"/>
</dbReference>
<feature type="transmembrane region" description="Helical" evidence="1">
    <location>
        <begin position="60"/>
        <end position="80"/>
    </location>
</feature>
<dbReference type="EMBL" id="CP036433">
    <property type="protein sequence ID" value="QDU94429.1"/>
    <property type="molecule type" value="Genomic_DNA"/>
</dbReference>
<evidence type="ECO:0000313" key="3">
    <source>
        <dbReference type="Proteomes" id="UP000317648"/>
    </source>
</evidence>
<organism evidence="2 3">
    <name type="scientific">Lignipirellula cremea</name>
    <dbReference type="NCBI Taxonomy" id="2528010"/>
    <lineage>
        <taxon>Bacteria</taxon>
        <taxon>Pseudomonadati</taxon>
        <taxon>Planctomycetota</taxon>
        <taxon>Planctomycetia</taxon>
        <taxon>Pirellulales</taxon>
        <taxon>Pirellulaceae</taxon>
        <taxon>Lignipirellula</taxon>
    </lineage>
</organism>
<feature type="transmembrane region" description="Helical" evidence="1">
    <location>
        <begin position="86"/>
        <end position="106"/>
    </location>
</feature>